<evidence type="ECO:0000313" key="3">
    <source>
        <dbReference type="Proteomes" id="UP001321749"/>
    </source>
</evidence>
<dbReference type="EMBL" id="MU865186">
    <property type="protein sequence ID" value="KAK4456619.1"/>
    <property type="molecule type" value="Genomic_DNA"/>
</dbReference>
<dbReference type="Proteomes" id="UP001321749">
    <property type="component" value="Unassembled WGS sequence"/>
</dbReference>
<feature type="coiled-coil region" evidence="1">
    <location>
        <begin position="166"/>
        <end position="200"/>
    </location>
</feature>
<keyword evidence="1" id="KW-0175">Coiled coil</keyword>
<keyword evidence="3" id="KW-1185">Reference proteome</keyword>
<dbReference type="AlphaFoldDB" id="A0AAV9H6E3"/>
<organism evidence="2 3">
    <name type="scientific">Cladorrhinum samala</name>
    <dbReference type="NCBI Taxonomy" id="585594"/>
    <lineage>
        <taxon>Eukaryota</taxon>
        <taxon>Fungi</taxon>
        <taxon>Dikarya</taxon>
        <taxon>Ascomycota</taxon>
        <taxon>Pezizomycotina</taxon>
        <taxon>Sordariomycetes</taxon>
        <taxon>Sordariomycetidae</taxon>
        <taxon>Sordariales</taxon>
        <taxon>Podosporaceae</taxon>
        <taxon>Cladorrhinum</taxon>
    </lineage>
</organism>
<name>A0AAV9H6E3_9PEZI</name>
<evidence type="ECO:0000313" key="2">
    <source>
        <dbReference type="EMBL" id="KAK4456619.1"/>
    </source>
</evidence>
<evidence type="ECO:0000256" key="1">
    <source>
        <dbReference type="SAM" id="Coils"/>
    </source>
</evidence>
<proteinExistence type="predicted"/>
<feature type="coiled-coil region" evidence="1">
    <location>
        <begin position="233"/>
        <end position="626"/>
    </location>
</feature>
<protein>
    <recommendedName>
        <fullName evidence="4">Spindle assembly checkpoint component MAD1</fullName>
    </recommendedName>
</protein>
<gene>
    <name evidence="2" type="ORF">QBC42DRAFT_351130</name>
</gene>
<evidence type="ECO:0008006" key="4">
    <source>
        <dbReference type="Google" id="ProtNLM"/>
    </source>
</evidence>
<accession>A0AAV9H6E3</accession>
<sequence length="899" mass="100825">MNSRVNKAKNPFITGDQLRVKIKETEDCKKDFEQKWDNFQAVVRRSMRGGIPDASAELLADKLEATRVEFETLIATRKSEMAEVDEEVQKSLREVRELKEVLEQGVEMFGRVEEWERRLTAELGEDLPDQVRKLIVALALEISKDDASVLESLGVNQSQLDAAKEVEGLQSDVEQLQGKINTLKAQVDDAKESRDKWKSKYESVDLARVLLRDEQVRDLMKLKAESTTWQAEKDRRDRDIETLRKQVDDLRSQLRCALDRAEDLEDERVVPETQEAVVAALKQDHECEVRELEAVIDRLQGTAVRAEELRDLRHKADEASRAAARASERLKKLLAESETQSQGFRGQIDALKKENQRLRSDLAAANEGAEALEARLRTADTLNSTLAASKEELEGQAEVLKVAKDRLGSEKTALEADLQGQIDALMKANEKLRSERTALEADLQGQMGVLTKANDKLRSERATSEGDLQGQIETLRRQHEKLRSERTISEGDLQGQIETLRRENTKLRSKRTTSEGDFRGQIDALKKANERLRSDMASSRGELVSQIDTLKCKNRTLQSGLAASKQELESLAAASERLQATLGVSKDEAEKLGDRARAAEELADQYRRALEEKDKALAESVDAQERLLDTKIKQQCEESWRQAAQAMLGVHLSDEQWERVFSLKDEMASRPKASSGSGTSWKVSVSNGGKPRSHVQYPTLSAVCLALLEVAPWTSQGWASMEAVLDRLGDLLETSDVVNFPLAKAALEHVVGDGGTLNDENKLRVFVLHRAAKALQEGDDPVGLLGILGSRWPQLATLFELLLDGDPGRIVEFLKGTPSARYWDEEEVGVMLFNNGQILAIEVNRRCLSVVRGGEYYSKVTFAGDGWHAQRTYSFSVAEGRSVEVVFDNDTIAWWWERL</sequence>
<comment type="caution">
    <text evidence="2">The sequence shown here is derived from an EMBL/GenBank/DDBJ whole genome shotgun (WGS) entry which is preliminary data.</text>
</comment>
<reference evidence="2" key="1">
    <citation type="journal article" date="2023" name="Mol. Phylogenet. Evol.">
        <title>Genome-scale phylogeny and comparative genomics of the fungal order Sordariales.</title>
        <authorList>
            <person name="Hensen N."/>
            <person name="Bonometti L."/>
            <person name="Westerberg I."/>
            <person name="Brannstrom I.O."/>
            <person name="Guillou S."/>
            <person name="Cros-Aarteil S."/>
            <person name="Calhoun S."/>
            <person name="Haridas S."/>
            <person name="Kuo A."/>
            <person name="Mondo S."/>
            <person name="Pangilinan J."/>
            <person name="Riley R."/>
            <person name="LaButti K."/>
            <person name="Andreopoulos B."/>
            <person name="Lipzen A."/>
            <person name="Chen C."/>
            <person name="Yan M."/>
            <person name="Daum C."/>
            <person name="Ng V."/>
            <person name="Clum A."/>
            <person name="Steindorff A."/>
            <person name="Ohm R.A."/>
            <person name="Martin F."/>
            <person name="Silar P."/>
            <person name="Natvig D.O."/>
            <person name="Lalanne C."/>
            <person name="Gautier V."/>
            <person name="Ament-Velasquez S.L."/>
            <person name="Kruys A."/>
            <person name="Hutchinson M.I."/>
            <person name="Powell A.J."/>
            <person name="Barry K."/>
            <person name="Miller A.N."/>
            <person name="Grigoriev I.V."/>
            <person name="Debuchy R."/>
            <person name="Gladieux P."/>
            <person name="Hiltunen Thoren M."/>
            <person name="Johannesson H."/>
        </authorList>
    </citation>
    <scope>NUCLEOTIDE SEQUENCE</scope>
    <source>
        <strain evidence="2">PSN324</strain>
    </source>
</reference>
<reference evidence="2" key="2">
    <citation type="submission" date="2023-06" db="EMBL/GenBank/DDBJ databases">
        <authorList>
            <consortium name="Lawrence Berkeley National Laboratory"/>
            <person name="Mondo S.J."/>
            <person name="Hensen N."/>
            <person name="Bonometti L."/>
            <person name="Westerberg I."/>
            <person name="Brannstrom I.O."/>
            <person name="Guillou S."/>
            <person name="Cros-Aarteil S."/>
            <person name="Calhoun S."/>
            <person name="Haridas S."/>
            <person name="Kuo A."/>
            <person name="Pangilinan J."/>
            <person name="Riley R."/>
            <person name="Labutti K."/>
            <person name="Andreopoulos B."/>
            <person name="Lipzen A."/>
            <person name="Chen C."/>
            <person name="Yanf M."/>
            <person name="Daum C."/>
            <person name="Ng V."/>
            <person name="Clum A."/>
            <person name="Steindorff A."/>
            <person name="Ohm R."/>
            <person name="Martin F."/>
            <person name="Silar P."/>
            <person name="Natvig D."/>
            <person name="Lalanne C."/>
            <person name="Gautier V."/>
            <person name="Ament-Velasquez S.L."/>
            <person name="Kruys A."/>
            <person name="Hutchinson M.I."/>
            <person name="Powell A.J."/>
            <person name="Barry K."/>
            <person name="Miller A.N."/>
            <person name="Grigoriev I.V."/>
            <person name="Debuchy R."/>
            <person name="Gladieux P."/>
            <person name="Thoren M.H."/>
            <person name="Johannesson H."/>
        </authorList>
    </citation>
    <scope>NUCLEOTIDE SEQUENCE</scope>
    <source>
        <strain evidence="2">PSN324</strain>
    </source>
</reference>